<evidence type="ECO:0000256" key="1">
    <source>
        <dbReference type="ARBA" id="ARBA00001933"/>
    </source>
</evidence>
<dbReference type="GO" id="GO:0008652">
    <property type="term" value="P:amino acid biosynthetic process"/>
    <property type="evidence" value="ECO:0007669"/>
    <property type="project" value="UniProtKB-ARBA"/>
</dbReference>
<dbReference type="RefSeq" id="WP_089816747.1">
    <property type="nucleotide sequence ID" value="NZ_FOZK01000002.1"/>
</dbReference>
<dbReference type="FunFam" id="3.20.10.10:FF:000002">
    <property type="entry name" value="D-alanine aminotransferase"/>
    <property type="match status" value="1"/>
</dbReference>
<dbReference type="Gene3D" id="3.30.470.10">
    <property type="match status" value="1"/>
</dbReference>
<comment type="cofactor">
    <cofactor evidence="1">
        <name>pyridoxal 5'-phosphate</name>
        <dbReference type="ChEBI" id="CHEBI:597326"/>
    </cofactor>
</comment>
<evidence type="ECO:0000256" key="2">
    <source>
        <dbReference type="ARBA" id="ARBA00009320"/>
    </source>
</evidence>
<dbReference type="STRING" id="767519.SAMN05216559_2401"/>
<organism evidence="5 6">
    <name type="scientific">Halomicrobium zhouii</name>
    <dbReference type="NCBI Taxonomy" id="767519"/>
    <lineage>
        <taxon>Archaea</taxon>
        <taxon>Methanobacteriati</taxon>
        <taxon>Methanobacteriota</taxon>
        <taxon>Stenosarchaea group</taxon>
        <taxon>Halobacteria</taxon>
        <taxon>Halobacteriales</taxon>
        <taxon>Haloarculaceae</taxon>
        <taxon>Halomicrobium</taxon>
    </lineage>
</organism>
<keyword evidence="3" id="KW-0663">Pyridoxal phosphate</keyword>
<accession>A0A1I6LBD9</accession>
<sequence length="291" mass="31803">MQYHVNGDLVPAEDATVSVADRGFQYGDAAFETLRAYGGECFQWDAHRERLQRTAETLGFGDAVPDDLRERVAETLDANDLADAYVKVSVTRGVQPGKLTPAAEVDPTVVVIVKELPRGGTDGDRVWEDPATVQTVRTRRVPDAALPTDAKTHNYLNGILGRLELRRAATADHSADECLMRDVDGTVVEGATSNLFFVTENGLRTPAADLDLLPGVTRSVVMDLADAEDFPVETGRYSVDAVRNADEAFLTNSTWEIRPIASVDGIEIGSGPMTKLLQRLFDERVEELHYG</sequence>
<dbReference type="InterPro" id="IPR001544">
    <property type="entry name" value="Aminotrans_IV"/>
</dbReference>
<name>A0A1I6LBD9_9EURY</name>
<dbReference type="EMBL" id="FOZK01000002">
    <property type="protein sequence ID" value="SFS00749.1"/>
    <property type="molecule type" value="Genomic_DNA"/>
</dbReference>
<proteinExistence type="inferred from homology"/>
<dbReference type="InterPro" id="IPR018300">
    <property type="entry name" value="Aminotrans_IV_CS"/>
</dbReference>
<keyword evidence="5" id="KW-0032">Aminotransferase</keyword>
<dbReference type="InterPro" id="IPR036038">
    <property type="entry name" value="Aminotransferase-like"/>
</dbReference>
<evidence type="ECO:0000256" key="4">
    <source>
        <dbReference type="RuleBase" id="RU004106"/>
    </source>
</evidence>
<reference evidence="5 6" key="1">
    <citation type="submission" date="2016-10" db="EMBL/GenBank/DDBJ databases">
        <authorList>
            <person name="de Groot N.N."/>
        </authorList>
    </citation>
    <scope>NUCLEOTIDE SEQUENCE [LARGE SCALE GENOMIC DNA]</scope>
    <source>
        <strain evidence="5 6">CGMCC 1.10457</strain>
    </source>
</reference>
<gene>
    <name evidence="5" type="ORF">SAMN05216559_2401</name>
</gene>
<evidence type="ECO:0000313" key="5">
    <source>
        <dbReference type="EMBL" id="SFS00749.1"/>
    </source>
</evidence>
<comment type="similarity">
    <text evidence="2 4">Belongs to the class-IV pyridoxal-phosphate-dependent aminotransferase family.</text>
</comment>
<keyword evidence="6" id="KW-1185">Reference proteome</keyword>
<dbReference type="InterPro" id="IPR043131">
    <property type="entry name" value="BCAT-like_N"/>
</dbReference>
<evidence type="ECO:0000313" key="6">
    <source>
        <dbReference type="Proteomes" id="UP000199062"/>
    </source>
</evidence>
<keyword evidence="5" id="KW-0808">Transferase</keyword>
<dbReference type="Pfam" id="PF01063">
    <property type="entry name" value="Aminotran_4"/>
    <property type="match status" value="1"/>
</dbReference>
<dbReference type="PANTHER" id="PTHR42743:SF11">
    <property type="entry name" value="AMINODEOXYCHORISMATE LYASE"/>
    <property type="match status" value="1"/>
</dbReference>
<dbReference type="PROSITE" id="PS00770">
    <property type="entry name" value="AA_TRANSFER_CLASS_4"/>
    <property type="match status" value="1"/>
</dbReference>
<protein>
    <submittedName>
        <fullName evidence="5">Branched chain amino acid aminotransferase apoenzyme</fullName>
    </submittedName>
</protein>
<dbReference type="GO" id="GO:0008483">
    <property type="term" value="F:transaminase activity"/>
    <property type="evidence" value="ECO:0007669"/>
    <property type="project" value="UniProtKB-KW"/>
</dbReference>
<dbReference type="OrthoDB" id="196861at2157"/>
<dbReference type="InterPro" id="IPR050571">
    <property type="entry name" value="Class-IV_PLP-Dep_Aminotrnsfr"/>
</dbReference>
<dbReference type="Gene3D" id="3.20.10.10">
    <property type="entry name" value="D-amino Acid Aminotransferase, subunit A, domain 2"/>
    <property type="match status" value="1"/>
</dbReference>
<dbReference type="InterPro" id="IPR043132">
    <property type="entry name" value="BCAT-like_C"/>
</dbReference>
<dbReference type="PANTHER" id="PTHR42743">
    <property type="entry name" value="AMINO-ACID AMINOTRANSFERASE"/>
    <property type="match status" value="1"/>
</dbReference>
<dbReference type="AlphaFoldDB" id="A0A1I6LBD9"/>
<dbReference type="SUPFAM" id="SSF56752">
    <property type="entry name" value="D-aminoacid aminotransferase-like PLP-dependent enzymes"/>
    <property type="match status" value="1"/>
</dbReference>
<evidence type="ECO:0000256" key="3">
    <source>
        <dbReference type="ARBA" id="ARBA00022898"/>
    </source>
</evidence>
<dbReference type="GO" id="GO:0046394">
    <property type="term" value="P:carboxylic acid biosynthetic process"/>
    <property type="evidence" value="ECO:0007669"/>
    <property type="project" value="UniProtKB-ARBA"/>
</dbReference>
<dbReference type="Proteomes" id="UP000199062">
    <property type="component" value="Unassembled WGS sequence"/>
</dbReference>